<name>A0A914XKX7_9BILA</name>
<organism evidence="2 3">
    <name type="scientific">Plectus sambesii</name>
    <dbReference type="NCBI Taxonomy" id="2011161"/>
    <lineage>
        <taxon>Eukaryota</taxon>
        <taxon>Metazoa</taxon>
        <taxon>Ecdysozoa</taxon>
        <taxon>Nematoda</taxon>
        <taxon>Chromadorea</taxon>
        <taxon>Plectida</taxon>
        <taxon>Plectina</taxon>
        <taxon>Plectoidea</taxon>
        <taxon>Plectidae</taxon>
        <taxon>Plectus</taxon>
    </lineage>
</organism>
<accession>A0A914XKX7</accession>
<proteinExistence type="predicted"/>
<evidence type="ECO:0000313" key="2">
    <source>
        <dbReference type="Proteomes" id="UP000887566"/>
    </source>
</evidence>
<keyword evidence="2" id="KW-1185">Reference proteome</keyword>
<dbReference type="Proteomes" id="UP000887566">
    <property type="component" value="Unplaced"/>
</dbReference>
<protein>
    <submittedName>
        <fullName evidence="3">Uncharacterized protein</fullName>
    </submittedName>
</protein>
<evidence type="ECO:0000313" key="3">
    <source>
        <dbReference type="WBParaSite" id="PSAMB.scaffold8329size6349.g31256.t1"/>
    </source>
</evidence>
<sequence>MNFVVGMCCFALFAVTLSFPANKGVPDGSFSASQDGSLAVGQSGANVATQSGSSYAAQGGAYPAAQVGSIDAGLSGLGGSDQQAQAGVNGGR</sequence>
<evidence type="ECO:0000256" key="1">
    <source>
        <dbReference type="SAM" id="SignalP"/>
    </source>
</evidence>
<feature type="chain" id="PRO_5037043335" evidence="1">
    <location>
        <begin position="19"/>
        <end position="92"/>
    </location>
</feature>
<dbReference type="AlphaFoldDB" id="A0A914XKX7"/>
<dbReference type="WBParaSite" id="PSAMB.scaffold8329size6349.g31256.t1">
    <property type="protein sequence ID" value="PSAMB.scaffold8329size6349.g31256.t1"/>
    <property type="gene ID" value="PSAMB.scaffold8329size6349.g31256"/>
</dbReference>
<feature type="signal peptide" evidence="1">
    <location>
        <begin position="1"/>
        <end position="18"/>
    </location>
</feature>
<keyword evidence="1" id="KW-0732">Signal</keyword>
<reference evidence="3" key="1">
    <citation type="submission" date="2022-11" db="UniProtKB">
        <authorList>
            <consortium name="WormBaseParasite"/>
        </authorList>
    </citation>
    <scope>IDENTIFICATION</scope>
</reference>